<evidence type="ECO:0000313" key="4">
    <source>
        <dbReference type="Proteomes" id="UP000094598"/>
    </source>
</evidence>
<name>A0AAC9MTY2_NEOTH</name>
<evidence type="ECO:0000313" key="3">
    <source>
        <dbReference type="EMBL" id="TYL09006.1"/>
    </source>
</evidence>
<feature type="coiled-coil region" evidence="1">
    <location>
        <begin position="40"/>
        <end position="67"/>
    </location>
</feature>
<dbReference type="Proteomes" id="UP000094598">
    <property type="component" value="Chromosome"/>
</dbReference>
<accession>A0AAC9MTY2</accession>
<proteinExistence type="predicted"/>
<dbReference type="Proteomes" id="UP000322283">
    <property type="component" value="Unassembled WGS sequence"/>
</dbReference>
<reference evidence="2 4" key="1">
    <citation type="submission" date="2016-08" db="EMBL/GenBank/DDBJ databases">
        <title>Moorella thermoacetica DSM 103132.</title>
        <authorList>
            <person name="Jendresen C.B."/>
            <person name="Redl S.M."/>
            <person name="Jensen T.O."/>
            <person name="Nielsen A.T."/>
        </authorList>
    </citation>
    <scope>NUCLEOTIDE SEQUENCE [LARGE SCALE GENOMIC DNA]</scope>
    <source>
        <strain evidence="2 4">DSM 103132</strain>
    </source>
</reference>
<organism evidence="2 4">
    <name type="scientific">Neomoorella thermoacetica</name>
    <name type="common">Clostridium thermoaceticum</name>
    <dbReference type="NCBI Taxonomy" id="1525"/>
    <lineage>
        <taxon>Bacteria</taxon>
        <taxon>Bacillati</taxon>
        <taxon>Bacillota</taxon>
        <taxon>Clostridia</taxon>
        <taxon>Neomoorellales</taxon>
        <taxon>Neomoorellaceae</taxon>
        <taxon>Neomoorella</taxon>
    </lineage>
</organism>
<reference evidence="3 5" key="2">
    <citation type="submission" date="2019-05" db="EMBL/GenBank/DDBJ databases">
        <title>Genome sequence of Moorella thermoacetica ATCC 33924.</title>
        <authorList>
            <person name="Poehlein A."/>
            <person name="Bengelsdorf F.R."/>
            <person name="Duerre P."/>
            <person name="Daniel R."/>
        </authorList>
    </citation>
    <scope>NUCLEOTIDE SEQUENCE [LARGE SCALE GENOMIC DNA]</scope>
    <source>
        <strain evidence="3 5">ATCC 33924</strain>
    </source>
</reference>
<protein>
    <submittedName>
        <fullName evidence="2">Uncharacterized protein</fullName>
    </submittedName>
</protein>
<keyword evidence="1" id="KW-0175">Coiled coil</keyword>
<dbReference type="AlphaFoldDB" id="A0AAC9MTY2"/>
<evidence type="ECO:0000313" key="5">
    <source>
        <dbReference type="Proteomes" id="UP000322283"/>
    </source>
</evidence>
<sequence>MPFEIIHLKCLPCARRGGKKRCPAIKYPSEVWEKGSCWAFTTDEEEVRKAEEEIKAYAERKAAEKMATGS</sequence>
<keyword evidence="5" id="KW-1185">Reference proteome</keyword>
<evidence type="ECO:0000256" key="1">
    <source>
        <dbReference type="SAM" id="Coils"/>
    </source>
</evidence>
<evidence type="ECO:0000313" key="2">
    <source>
        <dbReference type="EMBL" id="AOQ23027.1"/>
    </source>
</evidence>
<gene>
    <name evidence="2" type="ORF">Maut_00560</name>
    <name evidence="3" type="ORF">MTAT_26740</name>
</gene>
<dbReference type="EMBL" id="CP017019">
    <property type="protein sequence ID" value="AOQ23027.1"/>
    <property type="molecule type" value="Genomic_DNA"/>
</dbReference>
<dbReference type="EMBL" id="VCDX01000013">
    <property type="protein sequence ID" value="TYL09006.1"/>
    <property type="molecule type" value="Genomic_DNA"/>
</dbReference>